<keyword evidence="3" id="KW-0949">S-adenosyl-L-methionine</keyword>
<dbReference type="SUPFAM" id="SSF53335">
    <property type="entry name" value="S-adenosyl-L-methionine-dependent methyltransferases"/>
    <property type="match status" value="1"/>
</dbReference>
<dbReference type="OrthoDB" id="4774874at2"/>
<dbReference type="AlphaFoldDB" id="A0A1H1B026"/>
<dbReference type="GO" id="GO:0008757">
    <property type="term" value="F:S-adenosylmethionine-dependent methyltransferase activity"/>
    <property type="evidence" value="ECO:0007669"/>
    <property type="project" value="TreeGrafter"/>
</dbReference>
<proteinExistence type="predicted"/>
<dbReference type="EMBL" id="FNKK01000002">
    <property type="protein sequence ID" value="SDQ45269.1"/>
    <property type="molecule type" value="Genomic_DNA"/>
</dbReference>
<dbReference type="Gene3D" id="3.40.50.150">
    <property type="entry name" value="Vaccinia Virus protein VP39"/>
    <property type="match status" value="1"/>
</dbReference>
<dbReference type="Pfam" id="PF01596">
    <property type="entry name" value="Methyltransf_3"/>
    <property type="match status" value="1"/>
</dbReference>
<dbReference type="PROSITE" id="PS51682">
    <property type="entry name" value="SAM_OMT_I"/>
    <property type="match status" value="1"/>
</dbReference>
<dbReference type="STRING" id="35622.SAMN04489764_0733"/>
<dbReference type="GO" id="GO:0032259">
    <property type="term" value="P:methylation"/>
    <property type="evidence" value="ECO:0007669"/>
    <property type="project" value="UniProtKB-KW"/>
</dbReference>
<dbReference type="PANTHER" id="PTHR10509:SF85">
    <property type="entry name" value="O-METHYLTRANSFERASE RV1220C-RELATED"/>
    <property type="match status" value="1"/>
</dbReference>
<dbReference type="InterPro" id="IPR029063">
    <property type="entry name" value="SAM-dependent_MTases_sf"/>
</dbReference>
<name>A0A1H1B026_9ACTN</name>
<dbReference type="CDD" id="cd02440">
    <property type="entry name" value="AdoMet_MTases"/>
    <property type="match status" value="1"/>
</dbReference>
<keyword evidence="5" id="KW-1185">Reference proteome</keyword>
<dbReference type="InterPro" id="IPR002935">
    <property type="entry name" value="SAM_O-MeTrfase"/>
</dbReference>
<dbReference type="GO" id="GO:0008171">
    <property type="term" value="F:O-methyltransferase activity"/>
    <property type="evidence" value="ECO:0007669"/>
    <property type="project" value="InterPro"/>
</dbReference>
<dbReference type="Proteomes" id="UP000217103">
    <property type="component" value="Unassembled WGS sequence"/>
</dbReference>
<organism evidence="4 5">
    <name type="scientific">Thermostaphylospora chromogena</name>
    <dbReference type="NCBI Taxonomy" id="35622"/>
    <lineage>
        <taxon>Bacteria</taxon>
        <taxon>Bacillati</taxon>
        <taxon>Actinomycetota</taxon>
        <taxon>Actinomycetes</taxon>
        <taxon>Streptosporangiales</taxon>
        <taxon>Thermomonosporaceae</taxon>
        <taxon>Thermostaphylospora</taxon>
    </lineage>
</organism>
<evidence type="ECO:0000256" key="3">
    <source>
        <dbReference type="ARBA" id="ARBA00022691"/>
    </source>
</evidence>
<dbReference type="PANTHER" id="PTHR10509">
    <property type="entry name" value="O-METHYLTRANSFERASE-RELATED"/>
    <property type="match status" value="1"/>
</dbReference>
<protein>
    <submittedName>
        <fullName evidence="4">Predicted O-methyltransferase YrrM</fullName>
    </submittedName>
</protein>
<evidence type="ECO:0000256" key="1">
    <source>
        <dbReference type="ARBA" id="ARBA00022603"/>
    </source>
</evidence>
<keyword evidence="1 4" id="KW-0489">Methyltransferase</keyword>
<keyword evidence="2 4" id="KW-0808">Transferase</keyword>
<evidence type="ECO:0000313" key="4">
    <source>
        <dbReference type="EMBL" id="SDQ45269.1"/>
    </source>
</evidence>
<dbReference type="InterPro" id="IPR050362">
    <property type="entry name" value="Cation-dep_OMT"/>
</dbReference>
<evidence type="ECO:0000313" key="5">
    <source>
        <dbReference type="Proteomes" id="UP000217103"/>
    </source>
</evidence>
<accession>A0A1H1B026</accession>
<sequence>MDPAPSSPLEATLAYAEEFHLEDEILRAARRRAAEVAAPPILPGVGAALCFLASTINAKAVVEIGTGCGVSGLWLLRGMRQDGTLTSVDVEPEHQRMAREVFAQAGFTGGRTRLITGRALDVLPRLSDGGYDLVFADAAKQEYPDYLAEAIRLLRVGGIVAFDNALWHNRVADPSQRDPDTVVLRELGKLVRADDRLRPLLIPLGDGLLVAVKLSD</sequence>
<gene>
    <name evidence="4" type="ORF">SAMN04489764_0733</name>
</gene>
<dbReference type="RefSeq" id="WP_093257722.1">
    <property type="nucleotide sequence ID" value="NZ_FNKK01000002.1"/>
</dbReference>
<evidence type="ECO:0000256" key="2">
    <source>
        <dbReference type="ARBA" id="ARBA00022679"/>
    </source>
</evidence>
<reference evidence="4 5" key="1">
    <citation type="submission" date="2016-10" db="EMBL/GenBank/DDBJ databases">
        <authorList>
            <person name="de Groot N.N."/>
        </authorList>
    </citation>
    <scope>NUCLEOTIDE SEQUENCE [LARGE SCALE GENOMIC DNA]</scope>
    <source>
        <strain evidence="4 5">DSM 43794</strain>
    </source>
</reference>